<evidence type="ECO:0000313" key="4">
    <source>
        <dbReference type="Proteomes" id="UP000018733"/>
    </source>
</evidence>
<keyword evidence="4" id="KW-1185">Reference proteome</keyword>
<dbReference type="InterPro" id="IPR052908">
    <property type="entry name" value="AP-4-A_phosphorylase"/>
</dbReference>
<dbReference type="STRING" id="1424334.W822_09930"/>
<dbReference type="RefSeq" id="WP_024004956.1">
    <property type="nucleotide sequence ID" value="NZ_KI650979.1"/>
</dbReference>
<dbReference type="SUPFAM" id="SSF54197">
    <property type="entry name" value="HIT-like"/>
    <property type="match status" value="1"/>
</dbReference>
<dbReference type="PANTHER" id="PTHR42997">
    <property type="entry name" value="HIT FAMILY HYDROLASE"/>
    <property type="match status" value="1"/>
</dbReference>
<feature type="short sequence motif" description="Histidine triad motif" evidence="1">
    <location>
        <begin position="92"/>
        <end position="96"/>
    </location>
</feature>
<gene>
    <name evidence="3" type="ORF">W822_09930</name>
</gene>
<dbReference type="PROSITE" id="PS51084">
    <property type="entry name" value="HIT_2"/>
    <property type="match status" value="1"/>
</dbReference>
<comment type="caution">
    <text evidence="3">The sequence shown here is derived from an EMBL/GenBank/DDBJ whole genome shotgun (WGS) entry which is preliminary data.</text>
</comment>
<protein>
    <submittedName>
        <fullName evidence="3">Diadenosine tetraphosphate hydrolase</fullName>
    </submittedName>
</protein>
<dbReference type="PANTHER" id="PTHR42997:SF1">
    <property type="entry name" value="AP-4-A PHOSPHORYLASE"/>
    <property type="match status" value="1"/>
</dbReference>
<proteinExistence type="predicted"/>
<feature type="domain" description="HIT" evidence="2">
    <location>
        <begin position="6"/>
        <end position="107"/>
    </location>
</feature>
<dbReference type="Proteomes" id="UP000018733">
    <property type="component" value="Unassembled WGS sequence"/>
</dbReference>
<evidence type="ECO:0000313" key="3">
    <source>
        <dbReference type="EMBL" id="ETF03113.1"/>
    </source>
</evidence>
<organism evidence="3 4">
    <name type="scientific">Advenella kashmirensis W13003</name>
    <dbReference type="NCBI Taxonomy" id="1424334"/>
    <lineage>
        <taxon>Bacteria</taxon>
        <taxon>Pseudomonadati</taxon>
        <taxon>Pseudomonadota</taxon>
        <taxon>Betaproteobacteria</taxon>
        <taxon>Burkholderiales</taxon>
        <taxon>Alcaligenaceae</taxon>
    </lineage>
</organism>
<dbReference type="PATRIC" id="fig|1424334.3.peg.1991"/>
<dbReference type="AlphaFoldDB" id="V8QUU1"/>
<keyword evidence="3" id="KW-0378">Hydrolase</keyword>
<evidence type="ECO:0000259" key="2">
    <source>
        <dbReference type="PROSITE" id="PS51084"/>
    </source>
</evidence>
<dbReference type="EMBL" id="AYXT01000009">
    <property type="protein sequence ID" value="ETF03113.1"/>
    <property type="molecule type" value="Genomic_DNA"/>
</dbReference>
<dbReference type="HOGENOM" id="CLU_123330_2_0_4"/>
<dbReference type="InterPro" id="IPR036265">
    <property type="entry name" value="HIT-like_sf"/>
</dbReference>
<dbReference type="GO" id="GO:0016787">
    <property type="term" value="F:hydrolase activity"/>
    <property type="evidence" value="ECO:0007669"/>
    <property type="project" value="UniProtKB-KW"/>
</dbReference>
<dbReference type="Pfam" id="PF01230">
    <property type="entry name" value="HIT"/>
    <property type="match status" value="1"/>
</dbReference>
<name>V8QUU1_9BURK</name>
<accession>V8QUU1</accession>
<sequence length="179" mass="20272">MMPANADCPLCNGHGETVLYRNAFLRVINAQDPDYPAFTRVILNRHVQEMTDLNQAERHGLMSAVYLVEALQRRHFQPAKINLAQFGNMVPHLHWHIIPRFADDRHFPNPVWGMPREEACVPDSDEARDCVSRVAHVAQQLPAYHQAIGETFLPLFGDTDGTLPDQADVEQTLLKIADL</sequence>
<dbReference type="Gene3D" id="3.30.428.10">
    <property type="entry name" value="HIT-like"/>
    <property type="match status" value="1"/>
</dbReference>
<evidence type="ECO:0000256" key="1">
    <source>
        <dbReference type="PROSITE-ProRule" id="PRU00464"/>
    </source>
</evidence>
<dbReference type="InterPro" id="IPR011146">
    <property type="entry name" value="HIT-like"/>
</dbReference>
<dbReference type="eggNOG" id="COG0537">
    <property type="taxonomic scope" value="Bacteria"/>
</dbReference>
<reference evidence="3 4" key="1">
    <citation type="journal article" date="2014" name="Genome Announc.">
        <title>Draft Genome Sequence of Advenella kashmirensis Strain W13003, a Polycyclic Aromatic Hydrocarbon-Degrading Bacterium.</title>
        <authorList>
            <person name="Wang X."/>
            <person name="Jin D."/>
            <person name="Zhou L."/>
            <person name="Wu L."/>
            <person name="An W."/>
            <person name="Zhao L."/>
        </authorList>
    </citation>
    <scope>NUCLEOTIDE SEQUENCE [LARGE SCALE GENOMIC DNA]</scope>
    <source>
        <strain evidence="3 4">W13003</strain>
    </source>
</reference>